<dbReference type="SUPFAM" id="SSF81383">
    <property type="entry name" value="F-box domain"/>
    <property type="match status" value="1"/>
</dbReference>
<dbReference type="AlphaFoldDB" id="A0AAV9UM38"/>
<dbReference type="EMBL" id="JAVHNS010000009">
    <property type="protein sequence ID" value="KAK6343312.1"/>
    <property type="molecule type" value="Genomic_DNA"/>
</dbReference>
<dbReference type="InterPro" id="IPR036047">
    <property type="entry name" value="F-box-like_dom_sf"/>
</dbReference>
<keyword evidence="3" id="KW-1185">Reference proteome</keyword>
<dbReference type="Pfam" id="PF12937">
    <property type="entry name" value="F-box-like"/>
    <property type="match status" value="1"/>
</dbReference>
<dbReference type="InterPro" id="IPR001810">
    <property type="entry name" value="F-box_dom"/>
</dbReference>
<accession>A0AAV9UM38</accession>
<gene>
    <name evidence="2" type="ORF">TWF730_010903</name>
</gene>
<reference evidence="2 3" key="1">
    <citation type="submission" date="2019-10" db="EMBL/GenBank/DDBJ databases">
        <authorList>
            <person name="Palmer J.M."/>
        </authorList>
    </citation>
    <scope>NUCLEOTIDE SEQUENCE [LARGE SCALE GENOMIC DNA]</scope>
    <source>
        <strain evidence="2 3">TWF730</strain>
    </source>
</reference>
<evidence type="ECO:0000313" key="2">
    <source>
        <dbReference type="EMBL" id="KAK6343312.1"/>
    </source>
</evidence>
<dbReference type="Gene3D" id="1.20.1280.50">
    <property type="match status" value="1"/>
</dbReference>
<dbReference type="Proteomes" id="UP001373714">
    <property type="component" value="Unassembled WGS sequence"/>
</dbReference>
<protein>
    <recommendedName>
        <fullName evidence="1">F-box domain-containing protein</fullName>
    </recommendedName>
</protein>
<feature type="domain" description="F-box" evidence="1">
    <location>
        <begin position="24"/>
        <end position="69"/>
    </location>
</feature>
<evidence type="ECO:0000313" key="3">
    <source>
        <dbReference type="Proteomes" id="UP001373714"/>
    </source>
</evidence>
<organism evidence="2 3">
    <name type="scientific">Orbilia blumenaviensis</name>
    <dbReference type="NCBI Taxonomy" id="1796055"/>
    <lineage>
        <taxon>Eukaryota</taxon>
        <taxon>Fungi</taxon>
        <taxon>Dikarya</taxon>
        <taxon>Ascomycota</taxon>
        <taxon>Pezizomycotina</taxon>
        <taxon>Orbiliomycetes</taxon>
        <taxon>Orbiliales</taxon>
        <taxon>Orbiliaceae</taxon>
        <taxon>Orbilia</taxon>
    </lineage>
</organism>
<evidence type="ECO:0000259" key="1">
    <source>
        <dbReference type="PROSITE" id="PS50181"/>
    </source>
</evidence>
<comment type="caution">
    <text evidence="2">The sequence shown here is derived from an EMBL/GenBank/DDBJ whole genome shotgun (WGS) entry which is preliminary data.</text>
</comment>
<dbReference type="PROSITE" id="PS50181">
    <property type="entry name" value="FBOX"/>
    <property type="match status" value="1"/>
</dbReference>
<sequence length="501" mass="57171">MATQITISGPEEAHVRDGSSTKRRLSLAALAPELLSQIVSYSSLRDLFNLLQTCKTIYSIAYPELWTTIYLFPHFYGRPHGWPDRAIGQNGMQKLVNLVEAGGVGYKNIKNLIFDRRMAGQDESGLGGAPAMYEFLTEKLKSGDINIKYFEIPIYSGFGGQLAPNQSTNLLPALKAYSETKSQDEFSLNLMLEGLSGKPEVLASQIDCSKLTSLSFHFFNVESAEISNPDWDHQRNSISALTTVIEAATRLKYLCLDTTVNTDYYEMSPEPSSPVLLQGFQAAISNLKHLRTFHIRNYIFDPFFFIKPPSSVRVVKFTEIHKVSRSWWEQFAAYDFPGVESLTIDYPADACAKRKDWWRGIEDGQTARDHGGYDGFQHWKFSIGSVAVTGLKEFIYEDRRDYLAPIDLVDCIIRQNPHVRKQWKRKLAERYENILFAECNARFLGLMKDEGFSQVRDSLKNRFVKRCLNGKNGEEEEEIELYIAEYGKELVKWIKRNMAAQ</sequence>
<proteinExistence type="predicted"/>
<name>A0AAV9UM38_9PEZI</name>